<gene>
    <name evidence="3" type="ORF">KK1_035551</name>
</gene>
<protein>
    <submittedName>
        <fullName evidence="3">Disease resistance protein RPS2</fullName>
    </submittedName>
</protein>
<dbReference type="EMBL" id="KQ483688">
    <property type="protein sequence ID" value="KYP43016.1"/>
    <property type="molecule type" value="Genomic_DNA"/>
</dbReference>
<reference evidence="3" key="1">
    <citation type="journal article" date="2012" name="Nat. Biotechnol.">
        <title>Draft genome sequence of pigeonpea (Cajanus cajan), an orphan legume crop of resource-poor farmers.</title>
        <authorList>
            <person name="Varshney R.K."/>
            <person name="Chen W."/>
            <person name="Li Y."/>
            <person name="Bharti A.K."/>
            <person name="Saxena R.K."/>
            <person name="Schlueter J.A."/>
            <person name="Donoghue M.T."/>
            <person name="Azam S."/>
            <person name="Fan G."/>
            <person name="Whaley A.M."/>
            <person name="Farmer A.D."/>
            <person name="Sheridan J."/>
            <person name="Iwata A."/>
            <person name="Tuteja R."/>
            <person name="Penmetsa R.V."/>
            <person name="Wu W."/>
            <person name="Upadhyaya H.D."/>
            <person name="Yang S.P."/>
            <person name="Shah T."/>
            <person name="Saxena K.B."/>
            <person name="Michael T."/>
            <person name="McCombie W.R."/>
            <person name="Yang B."/>
            <person name="Zhang G."/>
            <person name="Yang H."/>
            <person name="Wang J."/>
            <person name="Spillane C."/>
            <person name="Cook D.R."/>
            <person name="May G.D."/>
            <person name="Xu X."/>
            <person name="Jackson S.A."/>
        </authorList>
    </citation>
    <scope>NUCLEOTIDE SEQUENCE [LARGE SCALE GENOMIC DNA]</scope>
</reference>
<dbReference type="PANTHER" id="PTHR33463">
    <property type="entry name" value="NB-ARC DOMAIN-CONTAINING PROTEIN-RELATED"/>
    <property type="match status" value="1"/>
</dbReference>
<dbReference type="InterPro" id="IPR050905">
    <property type="entry name" value="Plant_NBS-LRR"/>
</dbReference>
<accession>A0A151RKC7</accession>
<dbReference type="Gramene" id="C.cajan_37796.t">
    <property type="protein sequence ID" value="C.cajan_37796.t"/>
    <property type="gene ID" value="C.cajan_37796"/>
</dbReference>
<dbReference type="OMA" id="FICGVEL"/>
<dbReference type="InterPro" id="IPR032675">
    <property type="entry name" value="LRR_dom_sf"/>
</dbReference>
<feature type="domain" description="Disease resistance protein At4g27190-like leucine-rich repeats" evidence="2">
    <location>
        <begin position="350"/>
        <end position="447"/>
    </location>
</feature>
<dbReference type="InterPro" id="IPR057135">
    <property type="entry name" value="At4g27190-like_LRR"/>
</dbReference>
<name>A0A151RKC7_CAJCA</name>
<dbReference type="SUPFAM" id="SSF52058">
    <property type="entry name" value="L domain-like"/>
    <property type="match status" value="2"/>
</dbReference>
<organism evidence="3 4">
    <name type="scientific">Cajanus cajan</name>
    <name type="common">Pigeon pea</name>
    <name type="synonym">Cajanus indicus</name>
    <dbReference type="NCBI Taxonomy" id="3821"/>
    <lineage>
        <taxon>Eukaryota</taxon>
        <taxon>Viridiplantae</taxon>
        <taxon>Streptophyta</taxon>
        <taxon>Embryophyta</taxon>
        <taxon>Tracheophyta</taxon>
        <taxon>Spermatophyta</taxon>
        <taxon>Magnoliopsida</taxon>
        <taxon>eudicotyledons</taxon>
        <taxon>Gunneridae</taxon>
        <taxon>Pentapetalae</taxon>
        <taxon>rosids</taxon>
        <taxon>fabids</taxon>
        <taxon>Fabales</taxon>
        <taxon>Fabaceae</taxon>
        <taxon>Papilionoideae</taxon>
        <taxon>50 kb inversion clade</taxon>
        <taxon>NPAAA clade</taxon>
        <taxon>indigoferoid/millettioid clade</taxon>
        <taxon>Phaseoleae</taxon>
        <taxon>Cajanus</taxon>
    </lineage>
</organism>
<evidence type="ECO:0000313" key="3">
    <source>
        <dbReference type="EMBL" id="KYP43016.1"/>
    </source>
</evidence>
<keyword evidence="1" id="KW-0611">Plant defense</keyword>
<proteinExistence type="predicted"/>
<feature type="domain" description="Disease resistance protein At4g27190-like leucine-rich repeats" evidence="2">
    <location>
        <begin position="95"/>
        <end position="197"/>
    </location>
</feature>
<sequence length="554" mass="63756">MELKMLFNIDGTISHSTELLQQLDELILNDLPNLTQIINKEIVKFYQNLKILQVKNCESLEWLPISQVLKNMEITNCTALHKIMIIQEEEGKRVPFFLNLVSLFIIHCHCLKSLFSLSQAQNLKKLKILRLCNCEKVEEVISSDKGEMVATIFPKMKCLVLKDLPKLVNFCQEGGCSNWPNLQTVRVNNIPSMKTFLRDDLNTPLLKSVYITFAKKLWVGNLNKTISCMHNNPDGHAIYFTQMKELKLIEIYELTEIWFMNPKTIFGLENLQLIHIKSFPSLIRLFYYYATEKLHQLIELNLEACESLTDLVYSYSNEIPAAKFPSLTKVELKSLSRLKWFFICGVELPSLKTLTIKKCPQLTSSTIIDGKSFFELNELTLRSCDKLVVIVSSKTLQELGKLKKLILDELILNDLPNLTQIINKEIVELYQNLKILKVKSCESLKWLPISQVLKNVKITNCMALHKIMIIHEEEGMRGKTTFSHLKDVSLVNLLNLPIAFPIAAKFASLETLKIENCPSLKTLVEESNEEKDHPELDNSNYFFPNSVSFFTLIF</sequence>
<evidence type="ECO:0000313" key="4">
    <source>
        <dbReference type="Proteomes" id="UP000075243"/>
    </source>
</evidence>
<dbReference type="AlphaFoldDB" id="A0A151RKC7"/>
<dbReference type="Gene3D" id="3.80.10.10">
    <property type="entry name" value="Ribonuclease Inhibitor"/>
    <property type="match status" value="3"/>
</dbReference>
<keyword evidence="4" id="KW-1185">Reference proteome</keyword>
<dbReference type="Pfam" id="PF23247">
    <property type="entry name" value="LRR_RPS2"/>
    <property type="match status" value="3"/>
</dbReference>
<dbReference type="Proteomes" id="UP000075243">
    <property type="component" value="Unassembled WGS sequence"/>
</dbReference>
<evidence type="ECO:0000259" key="2">
    <source>
        <dbReference type="Pfam" id="PF23247"/>
    </source>
</evidence>
<dbReference type="PANTHER" id="PTHR33463:SF209">
    <property type="entry name" value="DISEASE RESISTANCE PROTEIN RPS2-LIKE"/>
    <property type="match status" value="1"/>
</dbReference>
<feature type="domain" description="Disease resistance protein At4g27190-like leucine-rich repeats" evidence="2">
    <location>
        <begin position="236"/>
        <end position="306"/>
    </location>
</feature>
<evidence type="ECO:0000256" key="1">
    <source>
        <dbReference type="ARBA" id="ARBA00022821"/>
    </source>
</evidence>